<protein>
    <submittedName>
        <fullName evidence="2">Methyltransferase type 11</fullName>
    </submittedName>
</protein>
<gene>
    <name evidence="2" type="ordered locus">Cphamn1_1509</name>
</gene>
<dbReference type="KEGG" id="cpb:Cphamn1_1509"/>
<dbReference type="GO" id="GO:0032259">
    <property type="term" value="P:methylation"/>
    <property type="evidence" value="ECO:0007669"/>
    <property type="project" value="UniProtKB-KW"/>
</dbReference>
<dbReference type="Pfam" id="PF13847">
    <property type="entry name" value="Methyltransf_31"/>
    <property type="match status" value="1"/>
</dbReference>
<dbReference type="HOGENOM" id="CLU_037990_16_2_10"/>
<dbReference type="PANTHER" id="PTHR45128:SF1">
    <property type="entry name" value="S-ADENOSYLMETHIONINE-DEPENDENT METHYLTRANSFERASE RV2258C"/>
    <property type="match status" value="1"/>
</dbReference>
<dbReference type="InterPro" id="IPR025714">
    <property type="entry name" value="Methyltranfer_dom"/>
</dbReference>
<proteinExistence type="predicted"/>
<dbReference type="EMBL" id="CP001101">
    <property type="protein sequence ID" value="ACE04435.1"/>
    <property type="molecule type" value="Genomic_DNA"/>
</dbReference>
<dbReference type="Gene3D" id="3.40.50.150">
    <property type="entry name" value="Vaccinia Virus protein VP39"/>
    <property type="match status" value="1"/>
</dbReference>
<feature type="domain" description="Methyltransferase" evidence="1">
    <location>
        <begin position="37"/>
        <end position="146"/>
    </location>
</feature>
<dbReference type="InterPro" id="IPR053173">
    <property type="entry name" value="SAM-binding_MTase"/>
</dbReference>
<dbReference type="eggNOG" id="COG0500">
    <property type="taxonomic scope" value="Bacteria"/>
</dbReference>
<dbReference type="SUPFAM" id="SSF53335">
    <property type="entry name" value="S-adenosyl-L-methionine-dependent methyltransferases"/>
    <property type="match status" value="1"/>
</dbReference>
<keyword evidence="2" id="KW-0808">Transferase</keyword>
<dbReference type="GO" id="GO:0008168">
    <property type="term" value="F:methyltransferase activity"/>
    <property type="evidence" value="ECO:0007669"/>
    <property type="project" value="UniProtKB-KW"/>
</dbReference>
<accession>B3EJR6</accession>
<evidence type="ECO:0000313" key="2">
    <source>
        <dbReference type="EMBL" id="ACE04435.1"/>
    </source>
</evidence>
<dbReference type="InterPro" id="IPR029063">
    <property type="entry name" value="SAM-dependent_MTases_sf"/>
</dbReference>
<name>B3EJR6_CHLPB</name>
<dbReference type="STRING" id="331678.Cphamn1_1509"/>
<evidence type="ECO:0000259" key="1">
    <source>
        <dbReference type="Pfam" id="PF13847"/>
    </source>
</evidence>
<dbReference type="AlphaFoldDB" id="B3EJR6"/>
<dbReference type="PANTHER" id="PTHR45128">
    <property type="entry name" value="METHYLTRANSFERASE TYPE 11"/>
    <property type="match status" value="1"/>
</dbReference>
<sequence>MHNRKRLVCPVACAGSLDNRIRRWLQDPQKILAPYVKEGMKVLDLGCGPGFFTLTLARMVGETGKVFAADLQDEMLQKVKNRIQGTGFESRIILHRSESGSMGISERVDFVLLFYMVHEVSDKERLFNQIFSIVQPDGQVLMVEPPFFHVSRKTFKEEIAFAQEAGFTVAGRPNIFFSKSVVFRKG</sequence>
<dbReference type="OrthoDB" id="9789123at2"/>
<reference evidence="2" key="1">
    <citation type="submission" date="2008-06" db="EMBL/GenBank/DDBJ databases">
        <title>Complete sequence of Chlorobium phaeobacteroides BS1.</title>
        <authorList>
            <consortium name="US DOE Joint Genome Institute"/>
            <person name="Lucas S."/>
            <person name="Copeland A."/>
            <person name="Lapidus A."/>
            <person name="Glavina del Rio T."/>
            <person name="Dalin E."/>
            <person name="Tice H."/>
            <person name="Bruce D."/>
            <person name="Goodwin L."/>
            <person name="Pitluck S."/>
            <person name="Schmutz J."/>
            <person name="Larimer F."/>
            <person name="Land M."/>
            <person name="Hauser L."/>
            <person name="Kyrpides N."/>
            <person name="Ovchinnikova G."/>
            <person name="Li T."/>
            <person name="Liu Z."/>
            <person name="Zhao F."/>
            <person name="Overmann J."/>
            <person name="Bryant D.A."/>
            <person name="Richardson P."/>
        </authorList>
    </citation>
    <scope>NUCLEOTIDE SEQUENCE [LARGE SCALE GENOMIC DNA]</scope>
    <source>
        <strain evidence="2">BS1</strain>
    </source>
</reference>
<keyword evidence="2" id="KW-0489">Methyltransferase</keyword>
<dbReference type="CDD" id="cd02440">
    <property type="entry name" value="AdoMet_MTases"/>
    <property type="match status" value="1"/>
</dbReference>
<organism evidence="2">
    <name type="scientific">Chlorobium phaeobacteroides (strain BS1)</name>
    <dbReference type="NCBI Taxonomy" id="331678"/>
    <lineage>
        <taxon>Bacteria</taxon>
        <taxon>Pseudomonadati</taxon>
        <taxon>Chlorobiota</taxon>
        <taxon>Chlorobiia</taxon>
        <taxon>Chlorobiales</taxon>
        <taxon>Chlorobiaceae</taxon>
        <taxon>Chlorobium/Pelodictyon group</taxon>
        <taxon>Chlorobium</taxon>
    </lineage>
</organism>